<keyword evidence="1" id="KW-0472">Membrane</keyword>
<dbReference type="InterPro" id="IPR025857">
    <property type="entry name" value="MacB_PCD"/>
</dbReference>
<keyword evidence="3" id="KW-0614">Plasmid</keyword>
<dbReference type="AlphaFoldDB" id="A0A7X3MMH3"/>
<dbReference type="Proteomes" id="UP000460412">
    <property type="component" value="Unassembled WGS sequence"/>
</dbReference>
<name>A0A7X3MMH3_9FIRM</name>
<comment type="caution">
    <text evidence="3">The sequence shown here is derived from an EMBL/GenBank/DDBJ whole genome shotgun (WGS) entry which is preliminary data.</text>
</comment>
<dbReference type="EMBL" id="WUQX01000003">
    <property type="protein sequence ID" value="MXP79158.1"/>
    <property type="molecule type" value="Genomic_DNA"/>
</dbReference>
<keyword evidence="1" id="KW-1133">Transmembrane helix</keyword>
<protein>
    <recommendedName>
        <fullName evidence="2">MacB-like periplasmic core domain-containing protein</fullName>
    </recommendedName>
</protein>
<proteinExistence type="predicted"/>
<feature type="transmembrane region" description="Helical" evidence="1">
    <location>
        <begin position="359"/>
        <end position="379"/>
    </location>
</feature>
<feature type="transmembrane region" description="Helical" evidence="1">
    <location>
        <begin position="289"/>
        <end position="309"/>
    </location>
</feature>
<evidence type="ECO:0000313" key="4">
    <source>
        <dbReference type="Proteomes" id="UP000460412"/>
    </source>
</evidence>
<keyword evidence="1" id="KW-0812">Transmembrane</keyword>
<feature type="domain" description="MacB-like periplasmic core" evidence="2">
    <location>
        <begin position="123"/>
        <end position="207"/>
    </location>
</feature>
<accession>A0A7X3MMH3</accession>
<evidence type="ECO:0000256" key="1">
    <source>
        <dbReference type="SAM" id="Phobius"/>
    </source>
</evidence>
<evidence type="ECO:0000313" key="3">
    <source>
        <dbReference type="EMBL" id="MXP79158.1"/>
    </source>
</evidence>
<sequence>MRMIIIYESDKNGINAFCMETGIGERMKIRWQKIRILVLMLVFVMVNIWIINGLLRLKEQADMMSLSYPAGAVTETAFEQWKKSEDSEIFSEGAVWKACGDFKVLSEDTGHDQKVSCYQMKGQPAAVFGKELAVGRYFTEGEKNVCLLDQDTVRQLFGSDNVLGLEVRMDEKNWQIAGVLKGSAPICVIPAEEGEVFDGITVRNKEEDQSVNQAVSIIEALFGSTDGQQIDGQLYYVLDSLLYFMILAVSLIVIGIAASRKTRKKPKRIENEKAEERMGVKAAEIGRRCILPCCLAAALVIMIAGVNAANPGSDYLPTYWSDFEFFSRLFRDKAEQIQSLAVHQEFFVWQKMFGLWRRVILAEVLAGALILLVCMDFLLHLRVRRKKKGRGWIASLGHQIRRVGMCGESCGRVK</sequence>
<reference evidence="3 4" key="1">
    <citation type="submission" date="2019-12" db="EMBL/GenBank/DDBJ databases">
        <title>Sporaefaciens musculi gen. nov., sp. nov., a novel bacterium isolated from the caecum of an obese mouse.</title>
        <authorList>
            <person name="Rasmussen T.S."/>
            <person name="Streidl T."/>
            <person name="Hitch T.C.A."/>
            <person name="Wortmann E."/>
            <person name="Deptula P."/>
            <person name="Hansen M."/>
            <person name="Nielsen D.S."/>
            <person name="Clavel T."/>
            <person name="Vogensen F.K."/>
        </authorList>
    </citation>
    <scope>NUCLEOTIDE SEQUENCE [LARGE SCALE GENOMIC DNA]</scope>
    <source>
        <strain evidence="3 4">WCA-9-b2</strain>
        <plasmid evidence="3">unnamed</plasmid>
    </source>
</reference>
<dbReference type="Pfam" id="PF12704">
    <property type="entry name" value="MacB_PCD"/>
    <property type="match status" value="1"/>
</dbReference>
<geneLocation type="plasmid" evidence="3">
    <name>unnamed</name>
</geneLocation>
<evidence type="ECO:0000259" key="2">
    <source>
        <dbReference type="Pfam" id="PF12704"/>
    </source>
</evidence>
<organism evidence="3 4">
    <name type="scientific">Sporofaciens musculi</name>
    <dbReference type="NCBI Taxonomy" id="2681861"/>
    <lineage>
        <taxon>Bacteria</taxon>
        <taxon>Bacillati</taxon>
        <taxon>Bacillota</taxon>
        <taxon>Clostridia</taxon>
        <taxon>Lachnospirales</taxon>
        <taxon>Lachnospiraceae</taxon>
        <taxon>Sporofaciens</taxon>
    </lineage>
</organism>
<feature type="transmembrane region" description="Helical" evidence="1">
    <location>
        <begin position="36"/>
        <end position="55"/>
    </location>
</feature>
<feature type="transmembrane region" description="Helical" evidence="1">
    <location>
        <begin position="234"/>
        <end position="258"/>
    </location>
</feature>
<gene>
    <name evidence="3" type="ORF">GN277_28815</name>
</gene>
<dbReference type="RefSeq" id="WP_159757839.1">
    <property type="nucleotide sequence ID" value="NZ_WUQX01000003.1"/>
</dbReference>
<keyword evidence="4" id="KW-1185">Reference proteome</keyword>